<name>A0ABN9PAJ9_9DINO</name>
<comment type="caution">
    <text evidence="2">The sequence shown here is derived from an EMBL/GenBank/DDBJ whole genome shotgun (WGS) entry which is preliminary data.</text>
</comment>
<evidence type="ECO:0000256" key="1">
    <source>
        <dbReference type="SAM" id="MobiDB-lite"/>
    </source>
</evidence>
<feature type="compositionally biased region" description="Polar residues" evidence="1">
    <location>
        <begin position="71"/>
        <end position="92"/>
    </location>
</feature>
<evidence type="ECO:0000313" key="3">
    <source>
        <dbReference type="Proteomes" id="UP001189429"/>
    </source>
</evidence>
<reference evidence="2" key="1">
    <citation type="submission" date="2023-10" db="EMBL/GenBank/DDBJ databases">
        <authorList>
            <person name="Chen Y."/>
            <person name="Shah S."/>
            <person name="Dougan E. K."/>
            <person name="Thang M."/>
            <person name="Chan C."/>
        </authorList>
    </citation>
    <scope>NUCLEOTIDE SEQUENCE [LARGE SCALE GENOMIC DNA]</scope>
</reference>
<feature type="region of interest" description="Disordered" evidence="1">
    <location>
        <begin position="70"/>
        <end position="101"/>
    </location>
</feature>
<gene>
    <name evidence="2" type="ORF">PCOR1329_LOCUS153</name>
</gene>
<accession>A0ABN9PAJ9</accession>
<evidence type="ECO:0000313" key="2">
    <source>
        <dbReference type="EMBL" id="CAK0788213.1"/>
    </source>
</evidence>
<dbReference type="Proteomes" id="UP001189429">
    <property type="component" value="Unassembled WGS sequence"/>
</dbReference>
<dbReference type="EMBL" id="CAUYUJ010000006">
    <property type="protein sequence ID" value="CAK0788213.1"/>
    <property type="molecule type" value="Genomic_DNA"/>
</dbReference>
<sequence>MPCVYHSREEVAAHWFQMLRDGEKGVRHASGEDVDVMYNTGNGWRSVTLADPEDSKALCALSEEFVRRRTQPCSPGSTNRSTTRPGASTSVCTPIWASARR</sequence>
<keyword evidence="3" id="KW-1185">Reference proteome</keyword>
<organism evidence="2 3">
    <name type="scientific">Prorocentrum cordatum</name>
    <dbReference type="NCBI Taxonomy" id="2364126"/>
    <lineage>
        <taxon>Eukaryota</taxon>
        <taxon>Sar</taxon>
        <taxon>Alveolata</taxon>
        <taxon>Dinophyceae</taxon>
        <taxon>Prorocentrales</taxon>
        <taxon>Prorocentraceae</taxon>
        <taxon>Prorocentrum</taxon>
    </lineage>
</organism>
<proteinExistence type="predicted"/>
<protein>
    <submittedName>
        <fullName evidence="2">Uncharacterized protein</fullName>
    </submittedName>
</protein>